<sequence length="445" mass="51588">MNHLVRRIIFWSFFFIFIILTLYLSLLASGYMISFSSLKPPYKLSLLQKTGILAINSEPKGAEVSLVKNFKSFLVSRDVFKDKKIETPYKAKNLIPGEYVLRLELDGYWPFEQKVYINQGETTYVENVSLLKKSLPLMIFPSTVQAIEVDSNFSNVFLSEDLKIFNIKNETEFNLGLDVDSLKFLDNSKLAVNDDLIFDLNKNKYIGSSQGDGVYRKNIKINKDRIYYLNSEKNIFVCDLDFENDSLFFEGENIDDYFIGGDFIFLISENLDKKYFKIYSFAEKKLVRELEMPSFGNFQIYSVIGSFVLVRDSSFSSLYILEPFSKINVFRGFLTKVENINFVDNNSFVYSSGFEIFLFNLSLFQSFLISRFEDNITSLLWHPKEYVIFSNGKDINAIDLKYNKYVTKLFSFDKVSNIVLDKNGGILYFTGKIANQEGLYKLSIQ</sequence>
<evidence type="ECO:0000259" key="2">
    <source>
        <dbReference type="Pfam" id="PF08308"/>
    </source>
</evidence>
<reference evidence="3 4" key="1">
    <citation type="journal article" date="2017" name="ISME J.">
        <title>Potential for microbial H2 and metal transformations associated with novel bacteria and archaea in deep terrestrial subsurface sediments.</title>
        <authorList>
            <person name="Hernsdorf A.W."/>
            <person name="Amano Y."/>
            <person name="Miyakawa K."/>
            <person name="Ise K."/>
            <person name="Suzuki Y."/>
            <person name="Anantharaman K."/>
            <person name="Probst A."/>
            <person name="Burstein D."/>
            <person name="Thomas B.C."/>
            <person name="Banfield J.F."/>
        </authorList>
    </citation>
    <scope>NUCLEOTIDE SEQUENCE [LARGE SCALE GENOMIC DNA]</scope>
    <source>
        <strain evidence="3">HGW-Falkowbacteria-1</strain>
    </source>
</reference>
<keyword evidence="1" id="KW-1133">Transmembrane helix</keyword>
<feature type="domain" description="PEGA" evidence="2">
    <location>
        <begin position="86"/>
        <end position="125"/>
    </location>
</feature>
<evidence type="ECO:0000313" key="3">
    <source>
        <dbReference type="EMBL" id="PKM91679.1"/>
    </source>
</evidence>
<comment type="caution">
    <text evidence="3">The sequence shown here is derived from an EMBL/GenBank/DDBJ whole genome shotgun (WGS) entry which is preliminary data.</text>
</comment>
<dbReference type="SUPFAM" id="SSF82171">
    <property type="entry name" value="DPP6 N-terminal domain-like"/>
    <property type="match status" value="1"/>
</dbReference>
<gene>
    <name evidence="3" type="ORF">CVU82_00510</name>
</gene>
<dbReference type="Pfam" id="PF08308">
    <property type="entry name" value="PEGA"/>
    <property type="match status" value="1"/>
</dbReference>
<keyword evidence="1" id="KW-0812">Transmembrane</keyword>
<organism evidence="3 4">
    <name type="scientific">Candidatus Falkowbacteria bacterium HGW-Falkowbacteria-1</name>
    <dbReference type="NCBI Taxonomy" id="2013768"/>
    <lineage>
        <taxon>Bacteria</taxon>
        <taxon>Candidatus Falkowiibacteriota</taxon>
    </lineage>
</organism>
<feature type="transmembrane region" description="Helical" evidence="1">
    <location>
        <begin position="9"/>
        <end position="33"/>
    </location>
</feature>
<evidence type="ECO:0000313" key="4">
    <source>
        <dbReference type="Proteomes" id="UP000233517"/>
    </source>
</evidence>
<dbReference type="AlphaFoldDB" id="A0A2N2EAF9"/>
<dbReference type="InterPro" id="IPR013229">
    <property type="entry name" value="PEGA"/>
</dbReference>
<accession>A0A2N2EAF9</accession>
<dbReference type="Proteomes" id="UP000233517">
    <property type="component" value="Unassembled WGS sequence"/>
</dbReference>
<dbReference type="EMBL" id="PHAI01000001">
    <property type="protein sequence ID" value="PKM91679.1"/>
    <property type="molecule type" value="Genomic_DNA"/>
</dbReference>
<protein>
    <recommendedName>
        <fullName evidence="2">PEGA domain-containing protein</fullName>
    </recommendedName>
</protein>
<proteinExistence type="predicted"/>
<name>A0A2N2EAF9_9BACT</name>
<keyword evidence="1" id="KW-0472">Membrane</keyword>
<evidence type="ECO:0000256" key="1">
    <source>
        <dbReference type="SAM" id="Phobius"/>
    </source>
</evidence>